<comment type="caution">
    <text evidence="2">The sequence shown here is derived from an EMBL/GenBank/DDBJ whole genome shotgun (WGS) entry which is preliminary data.</text>
</comment>
<keyword evidence="3" id="KW-1185">Reference proteome</keyword>
<evidence type="ECO:0000256" key="1">
    <source>
        <dbReference type="SAM" id="MobiDB-lite"/>
    </source>
</evidence>
<gene>
    <name evidence="2" type="ORF">TNCT_624901</name>
</gene>
<evidence type="ECO:0000313" key="3">
    <source>
        <dbReference type="Proteomes" id="UP000887116"/>
    </source>
</evidence>
<organism evidence="2 3">
    <name type="scientific">Trichonephila clavata</name>
    <name type="common">Joro spider</name>
    <name type="synonym">Nephila clavata</name>
    <dbReference type="NCBI Taxonomy" id="2740835"/>
    <lineage>
        <taxon>Eukaryota</taxon>
        <taxon>Metazoa</taxon>
        <taxon>Ecdysozoa</taxon>
        <taxon>Arthropoda</taxon>
        <taxon>Chelicerata</taxon>
        <taxon>Arachnida</taxon>
        <taxon>Araneae</taxon>
        <taxon>Araneomorphae</taxon>
        <taxon>Entelegynae</taxon>
        <taxon>Araneoidea</taxon>
        <taxon>Nephilidae</taxon>
        <taxon>Trichonephila</taxon>
    </lineage>
</organism>
<feature type="compositionally biased region" description="Acidic residues" evidence="1">
    <location>
        <begin position="1"/>
        <end position="10"/>
    </location>
</feature>
<protein>
    <submittedName>
        <fullName evidence="2">Uncharacterized protein</fullName>
    </submittedName>
</protein>
<feature type="compositionally biased region" description="Pro residues" evidence="1">
    <location>
        <begin position="21"/>
        <end position="30"/>
    </location>
</feature>
<evidence type="ECO:0000313" key="2">
    <source>
        <dbReference type="EMBL" id="GFR25104.1"/>
    </source>
</evidence>
<name>A0A8X6LYW1_TRICU</name>
<dbReference type="AlphaFoldDB" id="A0A8X6LYW1"/>
<reference evidence="2" key="1">
    <citation type="submission" date="2020-07" db="EMBL/GenBank/DDBJ databases">
        <title>Multicomponent nature underlies the extraordinary mechanical properties of spider dragline silk.</title>
        <authorList>
            <person name="Kono N."/>
            <person name="Nakamura H."/>
            <person name="Mori M."/>
            <person name="Yoshida Y."/>
            <person name="Ohtoshi R."/>
            <person name="Malay A.D."/>
            <person name="Moran D.A.P."/>
            <person name="Tomita M."/>
            <person name="Numata K."/>
            <person name="Arakawa K."/>
        </authorList>
    </citation>
    <scope>NUCLEOTIDE SEQUENCE</scope>
</reference>
<feature type="region of interest" description="Disordered" evidence="1">
    <location>
        <begin position="104"/>
        <end position="139"/>
    </location>
</feature>
<dbReference type="EMBL" id="BMAO01028494">
    <property type="protein sequence ID" value="GFR25104.1"/>
    <property type="molecule type" value="Genomic_DNA"/>
</dbReference>
<feature type="compositionally biased region" description="Basic and acidic residues" evidence="1">
    <location>
        <begin position="11"/>
        <end position="20"/>
    </location>
</feature>
<dbReference type="Proteomes" id="UP000887116">
    <property type="component" value="Unassembled WGS sequence"/>
</dbReference>
<proteinExistence type="predicted"/>
<feature type="region of interest" description="Disordered" evidence="1">
    <location>
        <begin position="1"/>
        <end position="30"/>
    </location>
</feature>
<sequence>MESSEFDSDDEMHLEQEERPPAPQPLPPPIDHFKSHLHTAVYAVVYMNICIDMKDILKNIELYQFNDEYSKDTYCNEMYALIAEGHVIYKKLFKEEMDNGNEFFSGIEKNWSPPTNNDYSPRKEEEPFTVVRGRKKGRS</sequence>
<accession>A0A8X6LYW1</accession>